<dbReference type="GeneID" id="65118100"/>
<keyword evidence="2" id="KW-1185">Reference proteome</keyword>
<sequence>MLVLLVLVLMLITFEENMIKVTKDQFYKLKFETEYIIKVNQDDTNIRGKAHKVLHSLKEIEYDFIAVQKLMDDNISSVYIEDYTVGQIRDLMRYVK</sequence>
<dbReference type="EMBL" id="MK234886">
    <property type="protein sequence ID" value="QAU03721.1"/>
    <property type="molecule type" value="Genomic_DNA"/>
</dbReference>
<evidence type="ECO:0000313" key="2">
    <source>
        <dbReference type="Proteomes" id="UP000290498"/>
    </source>
</evidence>
<dbReference type="Proteomes" id="UP000290498">
    <property type="component" value="Segment"/>
</dbReference>
<organism evidence="1 2">
    <name type="scientific">Escherichia phage AnYang</name>
    <dbReference type="NCBI Taxonomy" id="2499909"/>
    <lineage>
        <taxon>Viruses</taxon>
        <taxon>Duplodnaviria</taxon>
        <taxon>Heunggongvirae</taxon>
        <taxon>Uroviricota</taxon>
        <taxon>Caudoviricetes</taxon>
        <taxon>Pantevenvirales</taxon>
        <taxon>Straboviridae</taxon>
        <taxon>Tevenvirinae</taxon>
        <taxon>Dhakavirus</taxon>
        <taxon>Dhakavirus anyang</taxon>
    </lineage>
</organism>
<proteinExistence type="predicted"/>
<dbReference type="RefSeq" id="YP_010100406.1">
    <property type="nucleotide sequence ID" value="NC_055782.1"/>
</dbReference>
<reference evidence="1 2" key="1">
    <citation type="submission" date="2018-11" db="EMBL/GenBank/DDBJ databases">
        <authorList>
            <person name="Ji L."/>
        </authorList>
    </citation>
    <scope>NUCLEOTIDE SEQUENCE [LARGE SCALE GENOMIC DNA]</scope>
</reference>
<evidence type="ECO:0000313" key="1">
    <source>
        <dbReference type="EMBL" id="QAU03721.1"/>
    </source>
</evidence>
<dbReference type="KEGG" id="vg:65118100"/>
<protein>
    <submittedName>
        <fullName evidence="1">Uncharacterized protein</fullName>
    </submittedName>
</protein>
<accession>A0A410T5E7</accession>
<name>A0A410T5E7_9CAUD</name>